<dbReference type="eggNOG" id="COG3206">
    <property type="taxonomic scope" value="Bacteria"/>
</dbReference>
<keyword evidence="2" id="KW-0472">Membrane</keyword>
<organism evidence="3 4">
    <name type="scientific">Desulfobacter postgatei 2ac9</name>
    <dbReference type="NCBI Taxonomy" id="879212"/>
    <lineage>
        <taxon>Bacteria</taxon>
        <taxon>Pseudomonadati</taxon>
        <taxon>Thermodesulfobacteriota</taxon>
        <taxon>Desulfobacteria</taxon>
        <taxon>Desulfobacterales</taxon>
        <taxon>Desulfobacteraceae</taxon>
        <taxon>Desulfobacter</taxon>
    </lineage>
</organism>
<proteinExistence type="predicted"/>
<dbReference type="Proteomes" id="UP000005778">
    <property type="component" value="Chromosome"/>
</dbReference>
<reference evidence="3 4" key="1">
    <citation type="submission" date="2011-09" db="EMBL/GenBank/DDBJ databases">
        <authorList>
            <consortium name="US DOE Joint Genome Institute (JGI-PGF)"/>
            <person name="Lucas S."/>
            <person name="Han J."/>
            <person name="Lapidus A."/>
            <person name="Cheng J.-F."/>
            <person name="Goodwin L."/>
            <person name="Pitluck S."/>
            <person name="Peters L."/>
            <person name="Land M.L."/>
            <person name="Hauser L."/>
            <person name="Orellana R."/>
            <person name="Lovley D."/>
            <person name="Woyke T.J."/>
        </authorList>
    </citation>
    <scope>NUCLEOTIDE SEQUENCE [LARGE SCALE GENOMIC DNA]</scope>
    <source>
        <strain evidence="3 4">2ac9</strain>
    </source>
</reference>
<dbReference type="AlphaFoldDB" id="I5B161"/>
<keyword evidence="1" id="KW-0175">Coiled coil</keyword>
<evidence type="ECO:0000256" key="1">
    <source>
        <dbReference type="SAM" id="Coils"/>
    </source>
</evidence>
<keyword evidence="2" id="KW-1133">Transmembrane helix</keyword>
<evidence type="ECO:0000313" key="3">
    <source>
        <dbReference type="EMBL" id="EIM63224.1"/>
    </source>
</evidence>
<accession>I5B161</accession>
<evidence type="ECO:0000256" key="2">
    <source>
        <dbReference type="SAM" id="Phobius"/>
    </source>
</evidence>
<keyword evidence="2" id="KW-0812">Transmembrane</keyword>
<reference evidence="3 4" key="2">
    <citation type="submission" date="2012-02" db="EMBL/GenBank/DDBJ databases">
        <title>Improved High-Quality Draft sequence of Desulfobacter postgatei 2ac9.</title>
        <authorList>
            <consortium name="US DOE Joint Genome Institute"/>
            <person name="Lucas S."/>
            <person name="Han J."/>
            <person name="Lapidus A."/>
            <person name="Cheng J.-F."/>
            <person name="Goodwin L."/>
            <person name="Pitluck S."/>
            <person name="Peters L."/>
            <person name="Ovchinnikova G."/>
            <person name="Held B."/>
            <person name="Detter J.C."/>
            <person name="Han C."/>
            <person name="Tapia R."/>
            <person name="Land M."/>
            <person name="Hauser L."/>
            <person name="Kyrpides N."/>
            <person name="Ivanova N."/>
            <person name="Pagani I."/>
            <person name="Orellana R."/>
            <person name="Lovley D."/>
            <person name="Woyke T."/>
        </authorList>
    </citation>
    <scope>NUCLEOTIDE SEQUENCE [LARGE SCALE GENOMIC DNA]</scope>
    <source>
        <strain evidence="3 4">2ac9</strain>
    </source>
</reference>
<sequence length="300" mass="34414">MRYVYLTLNWVFGAIFLLTGGLAFVESPLAGLCMFTIAALLLPPIRKFVYSKTNKEISGMTRAISIFVLFSVFGLFMDQASDRREQKLAAQQVLKKAEKAVQLQQENVDYFNSNRETIISSIKKALAENDHQAVISQSKKYLVSGDKELEQLNVQAKTEKLLTELKSIPVKEYEKNRKLYRQLLEMNPDNEQYKDKVAFYAGKIEEEKQKQIAAQERQKKIETQFSAWNGSHINLERVIKDSMNDPKSYKHVETLYWDRGDHLIIRTTFRGKNAFGAVVKNSVKAKVSLYGGQVLQILDQ</sequence>
<dbReference type="RefSeq" id="WP_004072285.1">
    <property type="nucleotide sequence ID" value="NZ_CM001488.1"/>
</dbReference>
<keyword evidence="4" id="KW-1185">Reference proteome</keyword>
<gene>
    <name evidence="3" type="ORF">DespoDRAFT_01264</name>
</gene>
<evidence type="ECO:0000313" key="4">
    <source>
        <dbReference type="Proteomes" id="UP000005778"/>
    </source>
</evidence>
<dbReference type="EMBL" id="CM001488">
    <property type="protein sequence ID" value="EIM63224.1"/>
    <property type="molecule type" value="Genomic_DNA"/>
</dbReference>
<feature type="coiled-coil region" evidence="1">
    <location>
        <begin position="190"/>
        <end position="224"/>
    </location>
</feature>
<feature type="transmembrane region" description="Helical" evidence="2">
    <location>
        <begin position="57"/>
        <end position="77"/>
    </location>
</feature>
<protein>
    <submittedName>
        <fullName evidence="3">Uncharacterized protein</fullName>
    </submittedName>
</protein>
<dbReference type="OrthoDB" id="5417073at2"/>
<dbReference type="HOGENOM" id="CLU_808597_0_0_7"/>
<feature type="transmembrane region" description="Helical" evidence="2">
    <location>
        <begin position="12"/>
        <end position="45"/>
    </location>
</feature>
<name>I5B161_9BACT</name>